<name>A0ABV8VTG9_9BACI</name>
<evidence type="ECO:0000313" key="1">
    <source>
        <dbReference type="EMBL" id="MFC4387756.1"/>
    </source>
</evidence>
<sequence length="82" mass="9961">MFFINKGFESYGDYIFDYEYDKGGDPEYPHLIWIHSNDNPDKVIGRRYFKESTSKRHMINFMKKFANDSDYRKKWCNKEVSA</sequence>
<accession>A0ABV8VTG9</accession>
<reference evidence="2" key="1">
    <citation type="journal article" date="2019" name="Int. J. Syst. Evol. Microbiol.">
        <title>The Global Catalogue of Microorganisms (GCM) 10K type strain sequencing project: providing services to taxonomists for standard genome sequencing and annotation.</title>
        <authorList>
            <consortium name="The Broad Institute Genomics Platform"/>
            <consortium name="The Broad Institute Genome Sequencing Center for Infectious Disease"/>
            <person name="Wu L."/>
            <person name="Ma J."/>
        </authorList>
    </citation>
    <scope>NUCLEOTIDE SEQUENCE [LARGE SCALE GENOMIC DNA]</scope>
    <source>
        <strain evidence="2">KACC 14058</strain>
    </source>
</reference>
<organism evidence="1 2">
    <name type="scientific">Gracilibacillus marinus</name>
    <dbReference type="NCBI Taxonomy" id="630535"/>
    <lineage>
        <taxon>Bacteria</taxon>
        <taxon>Bacillati</taxon>
        <taxon>Bacillota</taxon>
        <taxon>Bacilli</taxon>
        <taxon>Bacillales</taxon>
        <taxon>Bacillaceae</taxon>
        <taxon>Gracilibacillus</taxon>
    </lineage>
</organism>
<protein>
    <submittedName>
        <fullName evidence="1">Uncharacterized protein</fullName>
    </submittedName>
</protein>
<dbReference type="EMBL" id="JBHSDV010000002">
    <property type="protein sequence ID" value="MFC4387756.1"/>
    <property type="molecule type" value="Genomic_DNA"/>
</dbReference>
<dbReference type="Proteomes" id="UP001595880">
    <property type="component" value="Unassembled WGS sequence"/>
</dbReference>
<comment type="caution">
    <text evidence="1">The sequence shown here is derived from an EMBL/GenBank/DDBJ whole genome shotgun (WGS) entry which is preliminary data.</text>
</comment>
<proteinExistence type="predicted"/>
<keyword evidence="2" id="KW-1185">Reference proteome</keyword>
<evidence type="ECO:0000313" key="2">
    <source>
        <dbReference type="Proteomes" id="UP001595880"/>
    </source>
</evidence>
<gene>
    <name evidence="1" type="ORF">ACFOZ1_08000</name>
</gene>
<dbReference type="RefSeq" id="WP_390198214.1">
    <property type="nucleotide sequence ID" value="NZ_JBHSDV010000002.1"/>
</dbReference>